<keyword evidence="1" id="KW-0472">Membrane</keyword>
<dbReference type="OrthoDB" id="270467at2"/>
<keyword evidence="1" id="KW-1133">Transmembrane helix</keyword>
<evidence type="ECO:0000313" key="3">
    <source>
        <dbReference type="Proteomes" id="UP000186309"/>
    </source>
</evidence>
<dbReference type="Pfam" id="PF02405">
    <property type="entry name" value="MlaE"/>
    <property type="match status" value="1"/>
</dbReference>
<evidence type="ECO:0000313" key="2">
    <source>
        <dbReference type="EMBL" id="APW60957.1"/>
    </source>
</evidence>
<feature type="transmembrane region" description="Helical" evidence="1">
    <location>
        <begin position="191"/>
        <end position="214"/>
    </location>
</feature>
<feature type="transmembrane region" description="Helical" evidence="1">
    <location>
        <begin position="146"/>
        <end position="171"/>
    </location>
</feature>
<feature type="transmembrane region" description="Helical" evidence="1">
    <location>
        <begin position="78"/>
        <end position="103"/>
    </location>
</feature>
<reference evidence="3" key="1">
    <citation type="submission" date="2016-12" db="EMBL/GenBank/DDBJ databases">
        <title>Comparative genomics of four Isosphaeraceae planctomycetes: a common pool of plasmids and glycoside hydrolase genes.</title>
        <authorList>
            <person name="Ivanova A."/>
        </authorList>
    </citation>
    <scope>NUCLEOTIDE SEQUENCE [LARGE SCALE GENOMIC DNA]</scope>
    <source>
        <strain evidence="3">PX4</strain>
    </source>
</reference>
<dbReference type="EMBL" id="CP019082">
    <property type="protein sequence ID" value="APW60957.1"/>
    <property type="molecule type" value="Genomic_DNA"/>
</dbReference>
<dbReference type="GO" id="GO:0043190">
    <property type="term" value="C:ATP-binding cassette (ABC) transporter complex"/>
    <property type="evidence" value="ECO:0007669"/>
    <property type="project" value="InterPro"/>
</dbReference>
<gene>
    <name evidence="2" type="primary">mlaE_2</name>
    <name evidence="2" type="ORF">BSF38_02454</name>
</gene>
<evidence type="ECO:0000256" key="1">
    <source>
        <dbReference type="SAM" id="Phobius"/>
    </source>
</evidence>
<organism evidence="2 3">
    <name type="scientific">Paludisphaera borealis</name>
    <dbReference type="NCBI Taxonomy" id="1387353"/>
    <lineage>
        <taxon>Bacteria</taxon>
        <taxon>Pseudomonadati</taxon>
        <taxon>Planctomycetota</taxon>
        <taxon>Planctomycetia</taxon>
        <taxon>Isosphaerales</taxon>
        <taxon>Isosphaeraceae</taxon>
        <taxon>Paludisphaera</taxon>
    </lineage>
</organism>
<keyword evidence="3" id="KW-1185">Reference proteome</keyword>
<feature type="transmembrane region" description="Helical" evidence="1">
    <location>
        <begin position="12"/>
        <end position="32"/>
    </location>
</feature>
<dbReference type="AlphaFoldDB" id="A0A1U7CPV1"/>
<sequence length="261" mass="26934">MLGTIAGRLEDVGRFLGFAIRTLTAIPAALVGRFTEIVWQFEQVAVKSLPIVLGAGMSVGLATWFQTHRLLAANGAEAALPSFLAVAVVVELGPLMAGVLVAARMGAGLAAELGSMSLNEEIDAREVLGADPVSSLVAPRAVACTLAVPLLTVLVDASALAGALAAESVAGRLSPQLFWRQSLVFLRLSDVIPATLKTAVFGLLVGVVGCWIGLHSERSAEAVGRAATRGVVYAVLAVFAANVVLVPLIQWATARLSEGAF</sequence>
<name>A0A1U7CPV1_9BACT</name>
<dbReference type="KEGG" id="pbor:BSF38_02454"/>
<feature type="transmembrane region" description="Helical" evidence="1">
    <location>
        <begin position="226"/>
        <end position="249"/>
    </location>
</feature>
<dbReference type="PANTHER" id="PTHR30188">
    <property type="entry name" value="ABC TRANSPORTER PERMEASE PROTEIN-RELATED"/>
    <property type="match status" value="1"/>
</dbReference>
<keyword evidence="1" id="KW-0812">Transmembrane</keyword>
<accession>A0A1U7CPV1</accession>
<proteinExistence type="predicted"/>
<dbReference type="RefSeq" id="WP_076345955.1">
    <property type="nucleotide sequence ID" value="NZ_CP019082.1"/>
</dbReference>
<feature type="transmembrane region" description="Helical" evidence="1">
    <location>
        <begin position="44"/>
        <end position="66"/>
    </location>
</feature>
<dbReference type="Proteomes" id="UP000186309">
    <property type="component" value="Chromosome"/>
</dbReference>
<dbReference type="PANTHER" id="PTHR30188:SF4">
    <property type="entry name" value="PROTEIN TRIGALACTOSYLDIACYLGLYCEROL 1, CHLOROPLASTIC"/>
    <property type="match status" value="1"/>
</dbReference>
<protein>
    <submittedName>
        <fullName evidence="2">Putative phospholipid ABC transporter permease protein MlaE</fullName>
    </submittedName>
</protein>
<dbReference type="GO" id="GO:0005548">
    <property type="term" value="F:phospholipid transporter activity"/>
    <property type="evidence" value="ECO:0007669"/>
    <property type="project" value="TreeGrafter"/>
</dbReference>
<dbReference type="STRING" id="1387353.BSF38_02454"/>
<dbReference type="InterPro" id="IPR030802">
    <property type="entry name" value="Permease_MalE"/>
</dbReference>